<feature type="compositionally biased region" description="Basic residues" evidence="1">
    <location>
        <begin position="56"/>
        <end position="73"/>
    </location>
</feature>
<evidence type="ECO:0000313" key="3">
    <source>
        <dbReference type="Proteomes" id="UP001365542"/>
    </source>
</evidence>
<name>A0AAV9XJ55_9PEZI</name>
<sequence length="208" mass="23926">MDGRRFRNGHSRANSASVVLDYSSTTDRQTSHIVTPTAQIGPSGRNTRHHDPPPHLPHHHGHHHHHANNHVHGHPPYIHKQAIPREGPTPFDDDGDTSSVDSEIIQRDANGSYGDNFEIPHRMLRIIMPELFEHLNEAYNEPHLTESVNFSSRYAHEECEKPRHRIDLNAVRALNKARVASIADDAWMYEAEEDPNPARWRRQLYQSR</sequence>
<proteinExistence type="predicted"/>
<keyword evidence="3" id="KW-1185">Reference proteome</keyword>
<comment type="caution">
    <text evidence="2">The sequence shown here is derived from an EMBL/GenBank/DDBJ whole genome shotgun (WGS) entry which is preliminary data.</text>
</comment>
<reference evidence="2 3" key="1">
    <citation type="submission" date="2019-10" db="EMBL/GenBank/DDBJ databases">
        <authorList>
            <person name="Palmer J.M."/>
        </authorList>
    </citation>
    <scope>NUCLEOTIDE SEQUENCE [LARGE SCALE GENOMIC DNA]</scope>
    <source>
        <strain evidence="2 3">TWF694</strain>
    </source>
</reference>
<organism evidence="2 3">
    <name type="scientific">Orbilia ellipsospora</name>
    <dbReference type="NCBI Taxonomy" id="2528407"/>
    <lineage>
        <taxon>Eukaryota</taxon>
        <taxon>Fungi</taxon>
        <taxon>Dikarya</taxon>
        <taxon>Ascomycota</taxon>
        <taxon>Pezizomycotina</taxon>
        <taxon>Orbiliomycetes</taxon>
        <taxon>Orbiliales</taxon>
        <taxon>Orbiliaceae</taxon>
        <taxon>Orbilia</taxon>
    </lineage>
</organism>
<evidence type="ECO:0000256" key="1">
    <source>
        <dbReference type="SAM" id="MobiDB-lite"/>
    </source>
</evidence>
<protein>
    <submittedName>
        <fullName evidence="2">Uncharacterized protein</fullName>
    </submittedName>
</protein>
<feature type="compositionally biased region" description="Polar residues" evidence="1">
    <location>
        <begin position="23"/>
        <end position="40"/>
    </location>
</feature>
<dbReference type="AlphaFoldDB" id="A0AAV9XJ55"/>
<evidence type="ECO:0000313" key="2">
    <source>
        <dbReference type="EMBL" id="KAK6541632.1"/>
    </source>
</evidence>
<gene>
    <name evidence="2" type="ORF">TWF694_007431</name>
</gene>
<dbReference type="EMBL" id="JAVHJO010000003">
    <property type="protein sequence ID" value="KAK6541632.1"/>
    <property type="molecule type" value="Genomic_DNA"/>
</dbReference>
<feature type="region of interest" description="Disordered" evidence="1">
    <location>
        <begin position="23"/>
        <end position="99"/>
    </location>
</feature>
<accession>A0AAV9XJ55</accession>
<dbReference type="Proteomes" id="UP001365542">
    <property type="component" value="Unassembled WGS sequence"/>
</dbReference>